<dbReference type="GO" id="GO:0005506">
    <property type="term" value="F:iron ion binding"/>
    <property type="evidence" value="ECO:0007669"/>
    <property type="project" value="InterPro"/>
</dbReference>
<dbReference type="PRINTS" id="PR00463">
    <property type="entry name" value="EP450I"/>
</dbReference>
<comment type="caution">
    <text evidence="15">The sequence shown here is derived from an EMBL/GenBank/DDBJ whole genome shotgun (WGS) entry which is preliminary data.</text>
</comment>
<dbReference type="InterPro" id="IPR017972">
    <property type="entry name" value="Cyt_P450_CS"/>
</dbReference>
<dbReference type="InterPro" id="IPR001128">
    <property type="entry name" value="Cyt_P450"/>
</dbReference>
<evidence type="ECO:0000256" key="4">
    <source>
        <dbReference type="ARBA" id="ARBA00022617"/>
    </source>
</evidence>
<organism evidence="15 16">
    <name type="scientific">Brassica carinata</name>
    <name type="common">Ethiopian mustard</name>
    <name type="synonym">Abyssinian cabbage</name>
    <dbReference type="NCBI Taxonomy" id="52824"/>
    <lineage>
        <taxon>Eukaryota</taxon>
        <taxon>Viridiplantae</taxon>
        <taxon>Streptophyta</taxon>
        <taxon>Embryophyta</taxon>
        <taxon>Tracheophyta</taxon>
        <taxon>Spermatophyta</taxon>
        <taxon>Magnoliopsida</taxon>
        <taxon>eudicotyledons</taxon>
        <taxon>Gunneridae</taxon>
        <taxon>Pentapetalae</taxon>
        <taxon>rosids</taxon>
        <taxon>malvids</taxon>
        <taxon>Brassicales</taxon>
        <taxon>Brassicaceae</taxon>
        <taxon>Brassiceae</taxon>
        <taxon>Brassica</taxon>
    </lineage>
</organism>
<dbReference type="EMBL" id="JAAMPC010000016">
    <property type="protein sequence ID" value="KAG2253085.1"/>
    <property type="molecule type" value="Genomic_DNA"/>
</dbReference>
<dbReference type="CDD" id="cd20641">
    <property type="entry name" value="CYP709"/>
    <property type="match status" value="1"/>
</dbReference>
<evidence type="ECO:0000256" key="1">
    <source>
        <dbReference type="ARBA" id="ARBA00001971"/>
    </source>
</evidence>
<keyword evidence="6 12" id="KW-0479">Metal-binding</keyword>
<dbReference type="InterPro" id="IPR036396">
    <property type="entry name" value="Cyt_P450_sf"/>
</dbReference>
<sequence>MELITLMNPILALLVLLFVVPKMYNALIILVWQPFVLTRRFKKQGISGPKYRFLYGNIDEINKMKRESHLSVLDRNTNDIFPRIFPHYQKWTSLYGETFLYWNGTEPMLCISDLELVKQILSSKSGFFVKSKIRPEFFKLVGMKGLVFVEGVDWVRHRRILNPAFSIDRLKVFSSFFLNKIMIVTYVVICNNLIFDQTMTKVMVECTLRILEEWSNVTDEQKMEMNREFRRLTADIIATAAFGSSYNEGIEVFRTQEELKKCCVRCLTNVYIPGTLYLPTPSNIRIWKLDRKMKNLVKKVVDSRLASKKYYGDDLLGIMLKSCESERKERKLSVEEMIDECKTFFFGGYETNSNLLTWTTMLLSLHQDWQEKLRDEIFEECGKDKTPDSDTFSKLKLMNMVFLESLRLYGPVSYFSRDATKDLTLGHLKIPKGTTIAVWGSDADKFNPLRFENGVSRAASHPNALLAFSMGPRACIGQNFAMIEAKVVLTMILQRFRLSLSGEYKHAPVDHLTLTPQYGLPVMLQPL</sequence>
<keyword evidence="11 14" id="KW-0472">Membrane</keyword>
<keyword evidence="16" id="KW-1185">Reference proteome</keyword>
<evidence type="ECO:0000256" key="10">
    <source>
        <dbReference type="ARBA" id="ARBA00023033"/>
    </source>
</evidence>
<dbReference type="Pfam" id="PF00067">
    <property type="entry name" value="p450"/>
    <property type="match status" value="2"/>
</dbReference>
<evidence type="ECO:0000256" key="13">
    <source>
        <dbReference type="RuleBase" id="RU000461"/>
    </source>
</evidence>
<dbReference type="Gene3D" id="1.10.630.10">
    <property type="entry name" value="Cytochrome P450"/>
    <property type="match status" value="1"/>
</dbReference>
<feature type="transmembrane region" description="Helical" evidence="14">
    <location>
        <begin position="6"/>
        <end position="32"/>
    </location>
</feature>
<dbReference type="InterPro" id="IPR002401">
    <property type="entry name" value="Cyt_P450_E_grp-I"/>
</dbReference>
<dbReference type="InterPro" id="IPR050665">
    <property type="entry name" value="Cytochrome_P450_Monooxygen"/>
</dbReference>
<feature type="transmembrane region" description="Helical" evidence="14">
    <location>
        <begin position="176"/>
        <end position="195"/>
    </location>
</feature>
<dbReference type="PROSITE" id="PS00086">
    <property type="entry name" value="CYTOCHROME_P450"/>
    <property type="match status" value="1"/>
</dbReference>
<evidence type="ECO:0000256" key="3">
    <source>
        <dbReference type="ARBA" id="ARBA00010617"/>
    </source>
</evidence>
<reference evidence="15 16" key="1">
    <citation type="submission" date="2020-02" db="EMBL/GenBank/DDBJ databases">
        <authorList>
            <person name="Ma Q."/>
            <person name="Huang Y."/>
            <person name="Song X."/>
            <person name="Pei D."/>
        </authorList>
    </citation>
    <scope>NUCLEOTIDE SEQUENCE [LARGE SCALE GENOMIC DNA]</scope>
    <source>
        <strain evidence="15">Sxm20200214</strain>
        <tissue evidence="15">Leaf</tissue>
    </source>
</reference>
<dbReference type="OrthoDB" id="1470350at2759"/>
<dbReference type="GO" id="GO:0004497">
    <property type="term" value="F:monooxygenase activity"/>
    <property type="evidence" value="ECO:0007669"/>
    <property type="project" value="UniProtKB-KW"/>
</dbReference>
<dbReference type="Proteomes" id="UP000886595">
    <property type="component" value="Unassembled WGS sequence"/>
</dbReference>
<keyword evidence="10 13" id="KW-0503">Monooxygenase</keyword>
<dbReference type="PANTHER" id="PTHR24282:SF142">
    <property type="entry name" value="CYTOCHROME P450 709B1"/>
    <property type="match status" value="1"/>
</dbReference>
<evidence type="ECO:0008006" key="17">
    <source>
        <dbReference type="Google" id="ProtNLM"/>
    </source>
</evidence>
<dbReference type="GO" id="GO:0020037">
    <property type="term" value="F:heme binding"/>
    <property type="evidence" value="ECO:0007669"/>
    <property type="project" value="InterPro"/>
</dbReference>
<keyword evidence="5 14" id="KW-0812">Transmembrane</keyword>
<evidence type="ECO:0000313" key="15">
    <source>
        <dbReference type="EMBL" id="KAG2253085.1"/>
    </source>
</evidence>
<dbReference type="GO" id="GO:0016020">
    <property type="term" value="C:membrane"/>
    <property type="evidence" value="ECO:0007669"/>
    <property type="project" value="UniProtKB-SubCell"/>
</dbReference>
<evidence type="ECO:0000256" key="7">
    <source>
        <dbReference type="ARBA" id="ARBA00022989"/>
    </source>
</evidence>
<dbReference type="PANTHER" id="PTHR24282">
    <property type="entry name" value="CYTOCHROME P450 FAMILY MEMBER"/>
    <property type="match status" value="1"/>
</dbReference>
<keyword evidence="8 13" id="KW-0560">Oxidoreductase</keyword>
<evidence type="ECO:0000256" key="9">
    <source>
        <dbReference type="ARBA" id="ARBA00023004"/>
    </source>
</evidence>
<gene>
    <name evidence="15" type="ORF">Bca52824_083221</name>
</gene>
<evidence type="ECO:0000256" key="8">
    <source>
        <dbReference type="ARBA" id="ARBA00023002"/>
    </source>
</evidence>
<dbReference type="AlphaFoldDB" id="A0A8X7PKF7"/>
<accession>A0A8X7PKF7</accession>
<feature type="binding site" description="axial binding residue" evidence="12">
    <location>
        <position position="475"/>
    </location>
    <ligand>
        <name>heme</name>
        <dbReference type="ChEBI" id="CHEBI:30413"/>
    </ligand>
    <ligandPart>
        <name>Fe</name>
        <dbReference type="ChEBI" id="CHEBI:18248"/>
    </ligandPart>
</feature>
<evidence type="ECO:0000256" key="14">
    <source>
        <dbReference type="SAM" id="Phobius"/>
    </source>
</evidence>
<keyword evidence="7 14" id="KW-1133">Transmembrane helix</keyword>
<dbReference type="PRINTS" id="PR00385">
    <property type="entry name" value="P450"/>
</dbReference>
<keyword evidence="9 12" id="KW-0408">Iron</keyword>
<evidence type="ECO:0000256" key="2">
    <source>
        <dbReference type="ARBA" id="ARBA00004167"/>
    </source>
</evidence>
<keyword evidence="4 12" id="KW-0349">Heme</keyword>
<evidence type="ECO:0000256" key="6">
    <source>
        <dbReference type="ARBA" id="ARBA00022723"/>
    </source>
</evidence>
<comment type="cofactor">
    <cofactor evidence="1 12">
        <name>heme</name>
        <dbReference type="ChEBI" id="CHEBI:30413"/>
    </cofactor>
</comment>
<proteinExistence type="inferred from homology"/>
<name>A0A8X7PKF7_BRACI</name>
<evidence type="ECO:0000256" key="5">
    <source>
        <dbReference type="ARBA" id="ARBA00022692"/>
    </source>
</evidence>
<protein>
    <recommendedName>
        <fullName evidence="17">Cytochrome P450</fullName>
    </recommendedName>
</protein>
<comment type="similarity">
    <text evidence="3 13">Belongs to the cytochrome P450 family.</text>
</comment>
<evidence type="ECO:0000313" key="16">
    <source>
        <dbReference type="Proteomes" id="UP000886595"/>
    </source>
</evidence>
<dbReference type="GO" id="GO:0016705">
    <property type="term" value="F:oxidoreductase activity, acting on paired donors, with incorporation or reduction of molecular oxygen"/>
    <property type="evidence" value="ECO:0007669"/>
    <property type="project" value="InterPro"/>
</dbReference>
<comment type="subcellular location">
    <subcellularLocation>
        <location evidence="2">Membrane</location>
        <topology evidence="2">Single-pass membrane protein</topology>
    </subcellularLocation>
</comment>
<dbReference type="SUPFAM" id="SSF48264">
    <property type="entry name" value="Cytochrome P450"/>
    <property type="match status" value="1"/>
</dbReference>
<evidence type="ECO:0000256" key="12">
    <source>
        <dbReference type="PIRSR" id="PIRSR602401-1"/>
    </source>
</evidence>
<evidence type="ECO:0000256" key="11">
    <source>
        <dbReference type="ARBA" id="ARBA00023136"/>
    </source>
</evidence>